<evidence type="ECO:0000313" key="7">
    <source>
        <dbReference type="EMBL" id="SFD99158.1"/>
    </source>
</evidence>
<name>A0A1I1WXR1_9ACTN</name>
<dbReference type="SMART" id="SM00220">
    <property type="entry name" value="S_TKc"/>
    <property type="match status" value="1"/>
</dbReference>
<organism evidence="7 8">
    <name type="scientific">Actinacidiphila alni</name>
    <dbReference type="NCBI Taxonomy" id="380248"/>
    <lineage>
        <taxon>Bacteria</taxon>
        <taxon>Bacillati</taxon>
        <taxon>Actinomycetota</taxon>
        <taxon>Actinomycetes</taxon>
        <taxon>Kitasatosporales</taxon>
        <taxon>Streptomycetaceae</taxon>
        <taxon>Actinacidiphila</taxon>
    </lineage>
</organism>
<sequence>MGAQHTGPDFGRPVFQPLTADDPAEVSGYRISARLGTGDGRRGGRVYLAHAPGGSPVALRLLAPATVARPGFAARFPHDAHTLRQVHGPYVVPYVDSGTGTPGDPGAGARDGGAPDNRDRGGRDPNDRHPDDRDPDDGDGQDGRPEGSEPDGTGPWLATGYVPGLSLRTAVDTTGPLPVPSVLRLVAGIAEALRTLHHAGVVHGDLSPAQVLLAADGPRVKDFGLAGITGAAPVFAAPEQAAGKPTGPASDVFALGRIAVHAAIGTPVGGPPGTGPADEAPARSPQDDPDLNELPGELREIVTRCLIKDPALRPSPAQIIAMCAQAAPDAALRRADRWLPPALLAAIVPAMPPPAPPIPLAPPPAGPPSPLHYGWARPTAHLPQYRPHLPHLQRTPARRRGGTVVAAVAALAVAAVAGAVVMGRDGGGSDHRVSGAAPTSPAAGGAPSVRPSPSGPGATTRPADPGTGGGDATGSPEPPPLTPVTPSGPAGTLYRGLQLPAGYGLSFVTDPPVLSPGPLTGDIGYTEQAEAFATEPEHGTLALLDPRAPATLAGCESGTFERVSIPRRAVANGTRLCLRTSDGTVALVVFRAFSPLEAPAPSASLDVTVWRVGGRAAEAGQGDAPPNQQTLGPANLAHFLKTV</sequence>
<dbReference type="GO" id="GO:0005524">
    <property type="term" value="F:ATP binding"/>
    <property type="evidence" value="ECO:0007669"/>
    <property type="project" value="UniProtKB-KW"/>
</dbReference>
<evidence type="ECO:0000259" key="6">
    <source>
        <dbReference type="PROSITE" id="PS50011"/>
    </source>
</evidence>
<dbReference type="PANTHER" id="PTHR43289">
    <property type="entry name" value="MITOGEN-ACTIVATED PROTEIN KINASE KINASE KINASE 20-RELATED"/>
    <property type="match status" value="1"/>
</dbReference>
<evidence type="ECO:0000313" key="8">
    <source>
        <dbReference type="Proteomes" id="UP000199323"/>
    </source>
</evidence>
<feature type="region of interest" description="Disordered" evidence="5">
    <location>
        <begin position="1"/>
        <end position="21"/>
    </location>
</feature>
<dbReference type="RefSeq" id="WP_093711273.1">
    <property type="nucleotide sequence ID" value="NZ_FONG01000001.1"/>
</dbReference>
<dbReference type="CDD" id="cd14014">
    <property type="entry name" value="STKc_PknB_like"/>
    <property type="match status" value="1"/>
</dbReference>
<dbReference type="PROSITE" id="PS50011">
    <property type="entry name" value="PROTEIN_KINASE_DOM"/>
    <property type="match status" value="1"/>
</dbReference>
<feature type="region of interest" description="Disordered" evidence="5">
    <location>
        <begin position="426"/>
        <end position="495"/>
    </location>
</feature>
<dbReference type="OrthoDB" id="4232950at2"/>
<feature type="compositionally biased region" description="Low complexity" evidence="5">
    <location>
        <begin position="434"/>
        <end position="448"/>
    </location>
</feature>
<feature type="compositionally biased region" description="Low complexity" evidence="5">
    <location>
        <begin position="455"/>
        <end position="465"/>
    </location>
</feature>
<evidence type="ECO:0000256" key="3">
    <source>
        <dbReference type="ARBA" id="ARBA00022777"/>
    </source>
</evidence>
<reference evidence="7 8" key="1">
    <citation type="submission" date="2016-10" db="EMBL/GenBank/DDBJ databases">
        <authorList>
            <person name="de Groot N.N."/>
        </authorList>
    </citation>
    <scope>NUCLEOTIDE SEQUENCE [LARGE SCALE GENOMIC DNA]</scope>
    <source>
        <strain evidence="7 8">CGMCC 4.3510</strain>
    </source>
</reference>
<feature type="compositionally biased region" description="Basic and acidic residues" evidence="5">
    <location>
        <begin position="116"/>
        <end position="132"/>
    </location>
</feature>
<keyword evidence="3 7" id="KW-0418">Kinase</keyword>
<dbReference type="GO" id="GO:0004674">
    <property type="term" value="F:protein serine/threonine kinase activity"/>
    <property type="evidence" value="ECO:0007669"/>
    <property type="project" value="UniProtKB-KW"/>
</dbReference>
<dbReference type="AlphaFoldDB" id="A0A1I1WXR1"/>
<evidence type="ECO:0000256" key="2">
    <source>
        <dbReference type="ARBA" id="ARBA00022741"/>
    </source>
</evidence>
<dbReference type="Pfam" id="PF00069">
    <property type="entry name" value="Pkinase"/>
    <property type="match status" value="1"/>
</dbReference>
<dbReference type="PANTHER" id="PTHR43289:SF34">
    <property type="entry name" value="SERINE_THREONINE-PROTEIN KINASE YBDM-RELATED"/>
    <property type="match status" value="1"/>
</dbReference>
<dbReference type="InterPro" id="IPR011009">
    <property type="entry name" value="Kinase-like_dom_sf"/>
</dbReference>
<dbReference type="EMBL" id="FONG01000001">
    <property type="protein sequence ID" value="SFD99158.1"/>
    <property type="molecule type" value="Genomic_DNA"/>
</dbReference>
<feature type="domain" description="Protein kinase" evidence="6">
    <location>
        <begin position="29"/>
        <end position="339"/>
    </location>
</feature>
<protein>
    <submittedName>
        <fullName evidence="7">Serine/threonine protein kinase</fullName>
    </submittedName>
</protein>
<proteinExistence type="predicted"/>
<gene>
    <name evidence="7" type="ORF">SAMN05216251_10191</name>
</gene>
<keyword evidence="7" id="KW-0723">Serine/threonine-protein kinase</keyword>
<dbReference type="Gene3D" id="3.30.200.20">
    <property type="entry name" value="Phosphorylase Kinase, domain 1"/>
    <property type="match status" value="1"/>
</dbReference>
<dbReference type="InterPro" id="IPR000719">
    <property type="entry name" value="Prot_kinase_dom"/>
</dbReference>
<feature type="region of interest" description="Disordered" evidence="5">
    <location>
        <begin position="265"/>
        <end position="293"/>
    </location>
</feature>
<feature type="compositionally biased region" description="Gly residues" evidence="5">
    <location>
        <begin position="100"/>
        <end position="111"/>
    </location>
</feature>
<keyword evidence="1" id="KW-0808">Transferase</keyword>
<dbReference type="Proteomes" id="UP000199323">
    <property type="component" value="Unassembled WGS sequence"/>
</dbReference>
<dbReference type="Gene3D" id="1.10.510.10">
    <property type="entry name" value="Transferase(Phosphotransferase) domain 1"/>
    <property type="match status" value="1"/>
</dbReference>
<evidence type="ECO:0000256" key="4">
    <source>
        <dbReference type="ARBA" id="ARBA00022840"/>
    </source>
</evidence>
<dbReference type="SUPFAM" id="SSF56112">
    <property type="entry name" value="Protein kinase-like (PK-like)"/>
    <property type="match status" value="1"/>
</dbReference>
<dbReference type="STRING" id="380248.SAMN05216251_10191"/>
<evidence type="ECO:0000256" key="5">
    <source>
        <dbReference type="SAM" id="MobiDB-lite"/>
    </source>
</evidence>
<accession>A0A1I1WXR1</accession>
<keyword evidence="4" id="KW-0067">ATP-binding</keyword>
<keyword evidence="2" id="KW-0547">Nucleotide-binding</keyword>
<keyword evidence="8" id="KW-1185">Reference proteome</keyword>
<feature type="region of interest" description="Disordered" evidence="5">
    <location>
        <begin position="94"/>
        <end position="160"/>
    </location>
</feature>
<evidence type="ECO:0000256" key="1">
    <source>
        <dbReference type="ARBA" id="ARBA00022679"/>
    </source>
</evidence>